<keyword evidence="4" id="KW-0677">Repeat</keyword>
<dbReference type="InterPro" id="IPR032675">
    <property type="entry name" value="LRR_dom_sf"/>
</dbReference>
<evidence type="ECO:0000256" key="3">
    <source>
        <dbReference type="ARBA" id="ARBA00022692"/>
    </source>
</evidence>
<dbReference type="PANTHER" id="PTHR27008">
    <property type="entry name" value="OS04G0122200 PROTEIN"/>
    <property type="match status" value="1"/>
</dbReference>
<comment type="subcellular location">
    <subcellularLocation>
        <location evidence="1">Membrane</location>
    </subcellularLocation>
</comment>
<feature type="domain" description="Protein kinase" evidence="10">
    <location>
        <begin position="450"/>
        <end position="575"/>
    </location>
</feature>
<keyword evidence="7" id="KW-0067">ATP-binding</keyword>
<proteinExistence type="predicted"/>
<evidence type="ECO:0000256" key="1">
    <source>
        <dbReference type="ARBA" id="ARBA00004370"/>
    </source>
</evidence>
<dbReference type="AlphaFoldDB" id="A0A4U5Q7T1"/>
<dbReference type="STRING" id="43335.A0A4U5Q7T1"/>
<evidence type="ECO:0000313" key="11">
    <source>
        <dbReference type="EMBL" id="TKS04737.1"/>
    </source>
</evidence>
<accession>A0A4U5Q7T1</accession>
<dbReference type="SUPFAM" id="SSF56112">
    <property type="entry name" value="Protein kinase-like (PK-like)"/>
    <property type="match status" value="1"/>
</dbReference>
<dbReference type="FunFam" id="3.30.200.20:FF:000432">
    <property type="entry name" value="LRR receptor-like serine/threonine-protein kinase EFR"/>
    <property type="match status" value="1"/>
</dbReference>
<dbReference type="GO" id="GO:0016020">
    <property type="term" value="C:membrane"/>
    <property type="evidence" value="ECO:0007669"/>
    <property type="project" value="UniProtKB-SubCell"/>
</dbReference>
<dbReference type="InterPro" id="IPR001611">
    <property type="entry name" value="Leu-rich_rpt"/>
</dbReference>
<dbReference type="PANTHER" id="PTHR27008:SF596">
    <property type="entry name" value="OS02G0215500 PROTEIN"/>
    <property type="match status" value="1"/>
</dbReference>
<protein>
    <recommendedName>
        <fullName evidence="10">Protein kinase domain-containing protein</fullName>
    </recommendedName>
</protein>
<evidence type="ECO:0000256" key="7">
    <source>
        <dbReference type="PROSITE-ProRule" id="PRU10141"/>
    </source>
</evidence>
<dbReference type="Pfam" id="PF00560">
    <property type="entry name" value="LRR_1"/>
    <property type="match status" value="3"/>
</dbReference>
<dbReference type="InterPro" id="IPR011009">
    <property type="entry name" value="Kinase-like_dom_sf"/>
</dbReference>
<dbReference type="GO" id="GO:0004672">
    <property type="term" value="F:protein kinase activity"/>
    <property type="evidence" value="ECO:0007669"/>
    <property type="project" value="InterPro"/>
</dbReference>
<evidence type="ECO:0000259" key="10">
    <source>
        <dbReference type="PROSITE" id="PS50011"/>
    </source>
</evidence>
<dbReference type="InterPro" id="IPR000719">
    <property type="entry name" value="Prot_kinase_dom"/>
</dbReference>
<feature type="signal peptide" evidence="9">
    <location>
        <begin position="1"/>
        <end position="24"/>
    </location>
</feature>
<dbReference type="Pfam" id="PF08263">
    <property type="entry name" value="LRRNT_2"/>
    <property type="match status" value="1"/>
</dbReference>
<dbReference type="PROSITE" id="PS00107">
    <property type="entry name" value="PROTEIN_KINASE_ATP"/>
    <property type="match status" value="1"/>
</dbReference>
<evidence type="ECO:0000256" key="8">
    <source>
        <dbReference type="SAM" id="Phobius"/>
    </source>
</evidence>
<feature type="chain" id="PRO_5020289378" description="Protein kinase domain-containing protein" evidence="9">
    <location>
        <begin position="25"/>
        <end position="575"/>
    </location>
</feature>
<dbReference type="InterPro" id="IPR013210">
    <property type="entry name" value="LRR_N_plant-typ"/>
</dbReference>
<evidence type="ECO:0000256" key="2">
    <source>
        <dbReference type="ARBA" id="ARBA00022614"/>
    </source>
</evidence>
<gene>
    <name evidence="11" type="ORF">D5086_0000139730</name>
</gene>
<keyword evidence="5 8" id="KW-1133">Transmembrane helix</keyword>
<evidence type="ECO:0000256" key="5">
    <source>
        <dbReference type="ARBA" id="ARBA00022989"/>
    </source>
</evidence>
<organism evidence="11">
    <name type="scientific">Populus alba</name>
    <name type="common">White poplar</name>
    <dbReference type="NCBI Taxonomy" id="43335"/>
    <lineage>
        <taxon>Eukaryota</taxon>
        <taxon>Viridiplantae</taxon>
        <taxon>Streptophyta</taxon>
        <taxon>Embryophyta</taxon>
        <taxon>Tracheophyta</taxon>
        <taxon>Spermatophyta</taxon>
        <taxon>Magnoliopsida</taxon>
        <taxon>eudicotyledons</taxon>
        <taxon>Gunneridae</taxon>
        <taxon>Pentapetalae</taxon>
        <taxon>rosids</taxon>
        <taxon>fabids</taxon>
        <taxon>Malpighiales</taxon>
        <taxon>Salicaceae</taxon>
        <taxon>Saliceae</taxon>
        <taxon>Populus</taxon>
    </lineage>
</organism>
<dbReference type="InterPro" id="IPR001245">
    <property type="entry name" value="Ser-Thr/Tyr_kinase_cat_dom"/>
</dbReference>
<dbReference type="FunFam" id="3.80.10.10:FF:000383">
    <property type="entry name" value="Leucine-rich repeat receptor protein kinase EMS1"/>
    <property type="match status" value="2"/>
</dbReference>
<evidence type="ECO:0000256" key="4">
    <source>
        <dbReference type="ARBA" id="ARBA00022737"/>
    </source>
</evidence>
<keyword evidence="6 8" id="KW-0472">Membrane</keyword>
<dbReference type="PROSITE" id="PS50011">
    <property type="entry name" value="PROTEIN_KINASE_DOM"/>
    <property type="match status" value="1"/>
</dbReference>
<evidence type="ECO:0000256" key="9">
    <source>
        <dbReference type="SAM" id="SignalP"/>
    </source>
</evidence>
<comment type="caution">
    <text evidence="11">The sequence shown here is derived from an EMBL/GenBank/DDBJ whole genome shotgun (WGS) entry which is preliminary data.</text>
</comment>
<feature type="binding site" evidence="7">
    <location>
        <position position="483"/>
    </location>
    <ligand>
        <name>ATP</name>
        <dbReference type="ChEBI" id="CHEBI:30616"/>
    </ligand>
</feature>
<keyword evidence="7" id="KW-0547">Nucleotide-binding</keyword>
<name>A0A4U5Q7T1_POPAL</name>
<feature type="transmembrane region" description="Helical" evidence="8">
    <location>
        <begin position="394"/>
        <end position="418"/>
    </location>
</feature>
<reference evidence="11" key="1">
    <citation type="submission" date="2018-10" db="EMBL/GenBank/DDBJ databases">
        <title>Population genomic analysis revealed the cold adaptation of white poplar.</title>
        <authorList>
            <person name="Liu Y.-J."/>
        </authorList>
    </citation>
    <scope>NUCLEOTIDE SEQUENCE [LARGE SCALE GENOMIC DNA]</scope>
    <source>
        <strain evidence="11">PAL-ZL1</strain>
    </source>
</reference>
<dbReference type="SUPFAM" id="SSF52058">
    <property type="entry name" value="L domain-like"/>
    <property type="match status" value="1"/>
</dbReference>
<keyword evidence="3 8" id="KW-0812">Transmembrane</keyword>
<dbReference type="GO" id="GO:0005524">
    <property type="term" value="F:ATP binding"/>
    <property type="evidence" value="ECO:0007669"/>
    <property type="project" value="UniProtKB-UniRule"/>
</dbReference>
<dbReference type="Gene3D" id="3.30.200.20">
    <property type="entry name" value="Phosphorylase Kinase, domain 1"/>
    <property type="match status" value="1"/>
</dbReference>
<dbReference type="EMBL" id="RCHU01000451">
    <property type="protein sequence ID" value="TKS04737.1"/>
    <property type="molecule type" value="Genomic_DNA"/>
</dbReference>
<sequence length="575" mass="63118">MEMPSMGSCFLWPVIFQVIQLSLSSSLPIGNETDRLSLLAFKDQIEADPLGTLSSWNESSHFCEWSGACYVWTPASESVIELSINKFTVKVPDLGHMPKLRRLVFQTNDLGNNEDDDLGFLYPLANSTNLEVMGINDNNFGGALPEKISNFSIKLMHMTFRGNQIRGIIPTDTGNLVNLQTLALEMNQFTGTIPAGSIGKLPILRVLPLHSNKISGSIPSSLGNSTSSINLYLYANNLHGSIPSSLENCQNLLSLLLSRNNLSGPIPKEPMRISSLSRYLDLSENQLTGSLPMEVGKLVNLGYLTVSYNRLSGEIPRTLGSRVSLEYLYLADNSFHGSIPESLGEVPVQGVFANASGFSVLENEELCGGIPQLNLSRCTSKKSEKLKSSTKLKLIIAIPCGFVGINILLLSSVLFFFLREKKSRPASGSPWESTFQRVAYEELLQATNGFSAANLIGSGSFGSVYKGILKTDGAAVASTVAVKVFNLLREGASKSFMAECAALVNIRHRNLVKVLTACSGIDFQGNDFKALVYEFMVNGSIVYYRLFFKIYIFLTLKRQQLYRERGNSEVATWNK</sequence>
<keyword evidence="9" id="KW-0732">Signal</keyword>
<evidence type="ECO:0000256" key="6">
    <source>
        <dbReference type="ARBA" id="ARBA00023136"/>
    </source>
</evidence>
<dbReference type="Pfam" id="PF07714">
    <property type="entry name" value="PK_Tyr_Ser-Thr"/>
    <property type="match status" value="1"/>
</dbReference>
<dbReference type="InterPro" id="IPR017441">
    <property type="entry name" value="Protein_kinase_ATP_BS"/>
</dbReference>
<dbReference type="InterPro" id="IPR051809">
    <property type="entry name" value="Plant_receptor-like_S/T_kinase"/>
</dbReference>
<keyword evidence="2" id="KW-0433">Leucine-rich repeat</keyword>
<dbReference type="Gene3D" id="3.80.10.10">
    <property type="entry name" value="Ribonuclease Inhibitor"/>
    <property type="match status" value="2"/>
</dbReference>